<evidence type="ECO:0000313" key="1">
    <source>
        <dbReference type="EMBL" id="MDX5949694.1"/>
    </source>
</evidence>
<dbReference type="Gene3D" id="1.10.260.40">
    <property type="entry name" value="lambda repressor-like DNA-binding domains"/>
    <property type="match status" value="1"/>
</dbReference>
<keyword evidence="2" id="KW-1185">Reference proteome</keyword>
<name>A0ABU4P091_AZOBR</name>
<dbReference type="Proteomes" id="UP001277471">
    <property type="component" value="Unassembled WGS sequence"/>
</dbReference>
<reference evidence="1 2" key="1">
    <citation type="submission" date="2023-11" db="EMBL/GenBank/DDBJ databases">
        <title>MicrobeMod: A computational toolkit for identifying prokaryotic methylation and restriction-modification with nanopore sequencing.</title>
        <authorList>
            <person name="Crits-Christoph A."/>
            <person name="Kang S.C."/>
            <person name="Lee H."/>
            <person name="Ostrov N."/>
        </authorList>
    </citation>
    <scope>NUCLEOTIDE SEQUENCE [LARGE SCALE GENOMIC DNA]</scope>
    <source>
        <strain evidence="1 2">ATCC 29145</strain>
    </source>
</reference>
<proteinExistence type="predicted"/>
<evidence type="ECO:0000313" key="2">
    <source>
        <dbReference type="Proteomes" id="UP001277471"/>
    </source>
</evidence>
<sequence length="216" mass="23641">MLVTELARQGADRAKSADDVFGLGHDQTIRFSRMNVNVESVSPDVQRVSRYKGAAMHVTEQLRVLRNRAGLSMEKAAKAIGLKGGSSYQRYEDPNLFRDEHLPLDIAKKLADAFAEHGVPKHETLALAGIPTTPDAPASGAQLDRIPVEHVRATVRALAEMIAEAKLPMTAIDQGDLVATFCRWYQEEVAAGRQPGELSVDNAKPLLRLMFNAATR</sequence>
<comment type="caution">
    <text evidence="1">The sequence shown here is derived from an EMBL/GenBank/DDBJ whole genome shotgun (WGS) entry which is preliminary data.</text>
</comment>
<protein>
    <submittedName>
        <fullName evidence="1">Helix-turn-helix transcriptional regulator</fullName>
    </submittedName>
</protein>
<accession>A0ABU4P091</accession>
<dbReference type="GeneID" id="56447902"/>
<dbReference type="RefSeq" id="WP_109111654.1">
    <property type="nucleotide sequence ID" value="NZ_CP032342.1"/>
</dbReference>
<dbReference type="EMBL" id="JAWXYC010000001">
    <property type="protein sequence ID" value="MDX5949694.1"/>
    <property type="molecule type" value="Genomic_DNA"/>
</dbReference>
<gene>
    <name evidence="1" type="ORF">SIM66_00530</name>
</gene>
<organism evidence="1 2">
    <name type="scientific">Azospirillum brasilense</name>
    <dbReference type="NCBI Taxonomy" id="192"/>
    <lineage>
        <taxon>Bacteria</taxon>
        <taxon>Pseudomonadati</taxon>
        <taxon>Pseudomonadota</taxon>
        <taxon>Alphaproteobacteria</taxon>
        <taxon>Rhodospirillales</taxon>
        <taxon>Azospirillaceae</taxon>
        <taxon>Azospirillum</taxon>
    </lineage>
</organism>
<dbReference type="InterPro" id="IPR010982">
    <property type="entry name" value="Lambda_DNA-bd_dom_sf"/>
</dbReference>